<evidence type="ECO:0008006" key="5">
    <source>
        <dbReference type="Google" id="ProtNLM"/>
    </source>
</evidence>
<sequence length="273" mass="28929">MRRPLALAAAATLLCVGCSTADAGNRDKPAAAPSPPSSGSSSGSGSGSAVRAAVAALREDTAGFRQKFELESEGQVYGLTITGGFDFAGDKGHLAVDLPGGAIDHSDQIFADSKIYISGVQGIGEDTWGVMPRDEAEAHYLLRSPLNDPEHVLQQIAAMRKISREGTENVQGVRAVRYRGILDHRTVTQRMATDVRTRMEQARDALGSDVPVFADAWVDDRGRLVQIRMSVNMSGTRVTLTMALSDIGEPVRVKVPRASDTVPVTEAGGILNG</sequence>
<dbReference type="AlphaFoldDB" id="A0A143CC80"/>
<evidence type="ECO:0000313" key="4">
    <source>
        <dbReference type="Proteomes" id="UP000076096"/>
    </source>
</evidence>
<reference evidence="4" key="1">
    <citation type="submission" date="2016-04" db="EMBL/GenBank/DDBJ databases">
        <authorList>
            <person name="Zhang B."/>
        </authorList>
    </citation>
    <scope>NUCLEOTIDE SEQUENCE [LARGE SCALE GENOMIC DNA]</scope>
    <source>
        <strain evidence="4">S10</strain>
    </source>
</reference>
<keyword evidence="4" id="KW-1185">Reference proteome</keyword>
<accession>A0A143CC80</accession>
<evidence type="ECO:0000256" key="2">
    <source>
        <dbReference type="SAM" id="SignalP"/>
    </source>
</evidence>
<dbReference type="KEGG" id="stsi:A4E84_39655"/>
<organism evidence="3 4">
    <name type="scientific">Streptomyces qaidamensis</name>
    <dbReference type="NCBI Taxonomy" id="1783515"/>
    <lineage>
        <taxon>Bacteria</taxon>
        <taxon>Bacillati</taxon>
        <taxon>Actinomycetota</taxon>
        <taxon>Actinomycetes</taxon>
        <taxon>Kitasatosporales</taxon>
        <taxon>Streptomycetaceae</taxon>
        <taxon>Streptomyces</taxon>
        <taxon>Streptomyces aurantiacus group</taxon>
    </lineage>
</organism>
<gene>
    <name evidence="3" type="ORF">A4E84_39655</name>
</gene>
<evidence type="ECO:0000256" key="1">
    <source>
        <dbReference type="SAM" id="MobiDB-lite"/>
    </source>
</evidence>
<proteinExistence type="predicted"/>
<dbReference type="InterPro" id="IPR029046">
    <property type="entry name" value="LolA/LolB/LppX"/>
</dbReference>
<dbReference type="Gene3D" id="2.50.20.20">
    <property type="match status" value="1"/>
</dbReference>
<dbReference type="Proteomes" id="UP000076096">
    <property type="component" value="Chromosome"/>
</dbReference>
<evidence type="ECO:0000313" key="3">
    <source>
        <dbReference type="EMBL" id="AMW15041.1"/>
    </source>
</evidence>
<feature type="compositionally biased region" description="Low complexity" evidence="1">
    <location>
        <begin position="37"/>
        <end position="46"/>
    </location>
</feature>
<keyword evidence="2" id="KW-0732">Signal</keyword>
<feature type="region of interest" description="Disordered" evidence="1">
    <location>
        <begin position="25"/>
        <end position="46"/>
    </location>
</feature>
<name>A0A143CC80_9ACTN</name>
<dbReference type="SUPFAM" id="SSF89392">
    <property type="entry name" value="Prokaryotic lipoproteins and lipoprotein localization factors"/>
    <property type="match status" value="1"/>
</dbReference>
<feature type="chain" id="PRO_5007507796" description="LppX_LprAFG lipoprotein" evidence="2">
    <location>
        <begin position="24"/>
        <end position="273"/>
    </location>
</feature>
<dbReference type="EMBL" id="CP015098">
    <property type="protein sequence ID" value="AMW15041.1"/>
    <property type="molecule type" value="Genomic_DNA"/>
</dbReference>
<dbReference type="RefSeq" id="WP_062931170.1">
    <property type="nucleotide sequence ID" value="NZ_CP015098.1"/>
</dbReference>
<protein>
    <recommendedName>
        <fullName evidence="5">LppX_LprAFG lipoprotein</fullName>
    </recommendedName>
</protein>
<feature type="signal peptide" evidence="2">
    <location>
        <begin position="1"/>
        <end position="23"/>
    </location>
</feature>